<proteinExistence type="predicted"/>
<comment type="catalytic activity">
    <reaction evidence="1">
        <text>S-ubiquitinyl-[E2 ubiquitin-conjugating enzyme]-L-cysteine + [acceptor protein]-L-lysine = [E2 ubiquitin-conjugating enzyme]-L-cysteine + N(6)-ubiquitinyl-[acceptor protein]-L-lysine.</text>
        <dbReference type="EC" id="2.3.2.26"/>
    </reaction>
</comment>
<dbReference type="Proteomes" id="UP000009022">
    <property type="component" value="Unassembled WGS sequence"/>
</dbReference>
<dbReference type="STRING" id="10228.B3RYC9"/>
<dbReference type="SMART" id="SM00119">
    <property type="entry name" value="HECTc"/>
    <property type="match status" value="1"/>
</dbReference>
<feature type="compositionally biased region" description="Basic and acidic residues" evidence="8">
    <location>
        <begin position="1"/>
        <end position="11"/>
    </location>
</feature>
<evidence type="ECO:0000256" key="2">
    <source>
        <dbReference type="ARBA" id="ARBA00004496"/>
    </source>
</evidence>
<dbReference type="FunFam" id="3.30.2410.10:FF:000003">
    <property type="entry name" value="probable E3 ubiquitin-protein ligase HERC4 isoform X1"/>
    <property type="match status" value="1"/>
</dbReference>
<gene>
    <name evidence="10" type="ORF">TRIADDRAFT_56514</name>
</gene>
<evidence type="ECO:0000256" key="8">
    <source>
        <dbReference type="SAM" id="MobiDB-lite"/>
    </source>
</evidence>
<keyword evidence="4" id="KW-0963">Cytoplasm</keyword>
<dbReference type="PhylomeDB" id="B3RYC9"/>
<evidence type="ECO:0000256" key="5">
    <source>
        <dbReference type="ARBA" id="ARBA00022679"/>
    </source>
</evidence>
<dbReference type="GO" id="GO:0005737">
    <property type="term" value="C:cytoplasm"/>
    <property type="evidence" value="ECO:0007669"/>
    <property type="project" value="UniProtKB-SubCell"/>
</dbReference>
<dbReference type="HOGENOM" id="CLU_002173_5_0_1"/>
<evidence type="ECO:0000313" key="11">
    <source>
        <dbReference type="Proteomes" id="UP000009022"/>
    </source>
</evidence>
<dbReference type="Gene3D" id="6.10.130.10">
    <property type="entry name" value="Ubiquitin-protein ligase E3A, N-terminal zinc-binding domain (AZUL)"/>
    <property type="match status" value="1"/>
</dbReference>
<feature type="active site" description="Glycyl thioester intermediate" evidence="7">
    <location>
        <position position="789"/>
    </location>
</feature>
<dbReference type="FunFam" id="3.30.2160.10:FF:000004">
    <property type="entry name" value="probable E3 ubiquitin-protein ligase HERC4 isoform X1"/>
    <property type="match status" value="1"/>
</dbReference>
<dbReference type="InterPro" id="IPR032353">
    <property type="entry name" value="AZUL"/>
</dbReference>
<accession>B3RYC9</accession>
<feature type="domain" description="HECT" evidence="9">
    <location>
        <begin position="494"/>
        <end position="821"/>
    </location>
</feature>
<evidence type="ECO:0000256" key="4">
    <source>
        <dbReference type="ARBA" id="ARBA00022490"/>
    </source>
</evidence>
<dbReference type="Gene3D" id="3.90.1750.10">
    <property type="entry name" value="Hect, E3 ligase catalytic domains"/>
    <property type="match status" value="1"/>
</dbReference>
<dbReference type="CDD" id="cd00078">
    <property type="entry name" value="HECTc"/>
    <property type="match status" value="1"/>
</dbReference>
<evidence type="ECO:0000256" key="1">
    <source>
        <dbReference type="ARBA" id="ARBA00000885"/>
    </source>
</evidence>
<keyword evidence="11" id="KW-1185">Reference proteome</keyword>
<dbReference type="AlphaFoldDB" id="B3RYC9"/>
<dbReference type="Gene3D" id="3.30.2410.10">
    <property type="entry name" value="Hect, E3 ligase catalytic domain"/>
    <property type="match status" value="1"/>
</dbReference>
<evidence type="ECO:0000259" key="9">
    <source>
        <dbReference type="PROSITE" id="PS50237"/>
    </source>
</evidence>
<evidence type="ECO:0000313" key="10">
    <source>
        <dbReference type="EMBL" id="EDV24576.1"/>
    </source>
</evidence>
<dbReference type="GeneID" id="6754120"/>
<dbReference type="CTD" id="6754120"/>
<comment type="subcellular location">
    <subcellularLocation>
        <location evidence="2">Cytoplasm</location>
    </subcellularLocation>
</comment>
<dbReference type="SUPFAM" id="SSF56204">
    <property type="entry name" value="Hect, E3 ligase catalytic domain"/>
    <property type="match status" value="1"/>
</dbReference>
<dbReference type="KEGG" id="tad:TRIADDRAFT_56514"/>
<dbReference type="RefSeq" id="XP_002112466.1">
    <property type="nucleotide sequence ID" value="XM_002112430.1"/>
</dbReference>
<dbReference type="eggNOG" id="KOG0941">
    <property type="taxonomic scope" value="Eukaryota"/>
</dbReference>
<dbReference type="InterPro" id="IPR000569">
    <property type="entry name" value="HECT_dom"/>
</dbReference>
<dbReference type="Pfam" id="PF00632">
    <property type="entry name" value="HECT"/>
    <property type="match status" value="1"/>
</dbReference>
<dbReference type="InterPro" id="IPR044611">
    <property type="entry name" value="E3A/B/C-like"/>
</dbReference>
<keyword evidence="6 7" id="KW-0833">Ubl conjugation pathway</keyword>
<dbReference type="EC" id="2.3.2.26" evidence="3"/>
<dbReference type="InParanoid" id="B3RYC9"/>
<reference evidence="10 11" key="1">
    <citation type="journal article" date="2008" name="Nature">
        <title>The Trichoplax genome and the nature of placozoans.</title>
        <authorList>
            <person name="Srivastava M."/>
            <person name="Begovic E."/>
            <person name="Chapman J."/>
            <person name="Putnam N.H."/>
            <person name="Hellsten U."/>
            <person name="Kawashima T."/>
            <person name="Kuo A."/>
            <person name="Mitros T."/>
            <person name="Salamov A."/>
            <person name="Carpenter M.L."/>
            <person name="Signorovitch A.Y."/>
            <person name="Moreno M.A."/>
            <person name="Kamm K."/>
            <person name="Grimwood J."/>
            <person name="Schmutz J."/>
            <person name="Shapiro H."/>
            <person name="Grigoriev I.V."/>
            <person name="Buss L.W."/>
            <person name="Schierwater B."/>
            <person name="Dellaporta S.L."/>
            <person name="Rokhsar D.S."/>
        </authorList>
    </citation>
    <scope>NUCLEOTIDE SEQUENCE [LARGE SCALE GENOMIC DNA]</scope>
    <source>
        <strain evidence="10 11">Grell-BS-1999</strain>
    </source>
</reference>
<dbReference type="Gene3D" id="3.30.2160.10">
    <property type="entry name" value="Hect, E3 ligase catalytic domain"/>
    <property type="match status" value="1"/>
</dbReference>
<evidence type="ECO:0000256" key="6">
    <source>
        <dbReference type="ARBA" id="ARBA00022786"/>
    </source>
</evidence>
<dbReference type="OMA" id="VKSAMCP"/>
<dbReference type="InterPro" id="IPR035983">
    <property type="entry name" value="Hect_E3_ubiquitin_ligase"/>
</dbReference>
<dbReference type="EMBL" id="DS985245">
    <property type="protein sequence ID" value="EDV24576.1"/>
    <property type="molecule type" value="Genomic_DNA"/>
</dbReference>
<dbReference type="OrthoDB" id="5981550at2759"/>
<dbReference type="GO" id="GO:0000209">
    <property type="term" value="P:protein polyubiquitination"/>
    <property type="evidence" value="ECO:0007669"/>
    <property type="project" value="InterPro"/>
</dbReference>
<evidence type="ECO:0000256" key="3">
    <source>
        <dbReference type="ARBA" id="ARBA00012485"/>
    </source>
</evidence>
<organism evidence="10 11">
    <name type="scientific">Trichoplax adhaerens</name>
    <name type="common">Trichoplax reptans</name>
    <dbReference type="NCBI Taxonomy" id="10228"/>
    <lineage>
        <taxon>Eukaryota</taxon>
        <taxon>Metazoa</taxon>
        <taxon>Placozoa</taxon>
        <taxon>Uniplacotomia</taxon>
        <taxon>Trichoplacea</taxon>
        <taxon>Trichoplacidae</taxon>
        <taxon>Trichoplax</taxon>
    </lineage>
</organism>
<dbReference type="PANTHER" id="PTHR45700">
    <property type="entry name" value="UBIQUITIN-PROTEIN LIGASE E3C"/>
    <property type="match status" value="1"/>
</dbReference>
<evidence type="ECO:0000256" key="7">
    <source>
        <dbReference type="PROSITE-ProRule" id="PRU00104"/>
    </source>
</evidence>
<dbReference type="Pfam" id="PF16558">
    <property type="entry name" value="AZUL"/>
    <property type="match status" value="1"/>
</dbReference>
<name>B3RYC9_TRIAD</name>
<feature type="region of interest" description="Disordered" evidence="8">
    <location>
        <begin position="1"/>
        <end position="29"/>
    </location>
</feature>
<dbReference type="PROSITE" id="PS50237">
    <property type="entry name" value="HECT"/>
    <property type="match status" value="1"/>
</dbReference>
<dbReference type="InterPro" id="IPR042556">
    <property type="entry name" value="AZUL_sf"/>
</dbReference>
<dbReference type="GO" id="GO:0061630">
    <property type="term" value="F:ubiquitin protein ligase activity"/>
    <property type="evidence" value="ECO:0000318"/>
    <property type="project" value="GO_Central"/>
</dbReference>
<sequence length="821" mass="93215">MLKKSKEEDLFAKPQSIPSKRSSELRRQSVDDAQLRGSILITGAGRSVSVAHLNNLSRPLSASNLAALSDSNLSVQAALLPRSYNKPNTNTSQAKIIFQQSFVSLVSCYYGQLTIGCEKSNCRNKFCRSNEDFKLLSSDMAAIVSIELASRQRLFLCSGRKYEEDLIPDAVFKAAANSSRPFLHALFSTSPFKCLFRSPYDSRNISHAENPQRIEERWSDDKRGTDNEQCDQSSISLYELSLTHLTYGMVKEAIDNYTECGDPAFLVNTFRTVFSSSDALNDSFLVQDTKSSDSSRMLNIDLDLRLMRRTFEIIMDLKPLESFKPVIIDSIEILLTRLENSVVNSEEINQVFITKLIKYDQLGFKRILKLLLDHLSAVVHTKQRTNSHNILIVELLGVLHSINMKAHFVSLSEFYSDDLSRNSLIASPKATKCLFDYPFLFNPAEIHQAQMILQGSERERVVEDSLHSIMCPFLVLEVRRDYLIEDTMQQIRSKESDLKKPLKIKYVGGGEQGLDMGGLQKEFFHLIVDCIFDPSYGMFTYIEESRKFWIDSASLESEREFELVGIILGLAIYNGVILDIHFPQSIYKKLQGEQLHLKDLIDVQPTLGASLQELLEYDGDVEDIFCFTFEISYMSLGRMVDVELKPRGSLIPVTNENREEFVNLYIQHLLVNSIEKQFQPFSRGFHKVCGGDTLTLFRAEELDLVICGSNELDFDSLERTANYDGYTCTSVIIVHFWELVHAMNEKHKKLLLMFVTGSDRAPLKGLGNLKIIIQRNGGDSNRLPTAMTCFNRLLLPDYKNKNKLEKLLLLAIENGKGFGLT</sequence>
<keyword evidence="5" id="KW-0808">Transferase</keyword>
<dbReference type="PANTHER" id="PTHR45700:SF8">
    <property type="entry name" value="HECT-TYPE E3 UBIQUITIN TRANSFERASE"/>
    <property type="match status" value="1"/>
</dbReference>
<protein>
    <recommendedName>
        <fullName evidence="3">HECT-type E3 ubiquitin transferase</fullName>
        <ecNumber evidence="3">2.3.2.26</ecNumber>
    </recommendedName>
</protein>